<gene>
    <name evidence="2" type="ORF">H8S23_03030</name>
</gene>
<sequence>MGKKVFAYKSKEITQYPGAYSWEYFSEEESACKGFKAMMNHFYNEEYIVPYGLHEDNEGFYVVSGKGKMIIGSEEYDLAPGVAMLAPAHVPHAIKKTSCEELEIFLFHFPVIEK</sequence>
<comment type="caution">
    <text evidence="2">The sequence shown here is derived from an EMBL/GenBank/DDBJ whole genome shotgun (WGS) entry which is preliminary data.</text>
</comment>
<evidence type="ECO:0000313" key="3">
    <source>
        <dbReference type="Proteomes" id="UP000659630"/>
    </source>
</evidence>
<evidence type="ECO:0000259" key="1">
    <source>
        <dbReference type="Pfam" id="PF07883"/>
    </source>
</evidence>
<dbReference type="InterPro" id="IPR013096">
    <property type="entry name" value="Cupin_2"/>
</dbReference>
<dbReference type="Gene3D" id="2.60.120.10">
    <property type="entry name" value="Jelly Rolls"/>
    <property type="match status" value="1"/>
</dbReference>
<evidence type="ECO:0000313" key="2">
    <source>
        <dbReference type="EMBL" id="MBC5580471.1"/>
    </source>
</evidence>
<dbReference type="InterPro" id="IPR014710">
    <property type="entry name" value="RmlC-like_jellyroll"/>
</dbReference>
<organism evidence="2 3">
    <name type="scientific">Anaerofilum hominis</name>
    <dbReference type="NCBI Taxonomy" id="2763016"/>
    <lineage>
        <taxon>Bacteria</taxon>
        <taxon>Bacillati</taxon>
        <taxon>Bacillota</taxon>
        <taxon>Clostridia</taxon>
        <taxon>Eubacteriales</taxon>
        <taxon>Oscillospiraceae</taxon>
        <taxon>Anaerofilum</taxon>
    </lineage>
</organism>
<reference evidence="2" key="1">
    <citation type="submission" date="2020-08" db="EMBL/GenBank/DDBJ databases">
        <title>Genome public.</title>
        <authorList>
            <person name="Liu C."/>
            <person name="Sun Q."/>
        </authorList>
    </citation>
    <scope>NUCLEOTIDE SEQUENCE</scope>
    <source>
        <strain evidence="2">BX8</strain>
    </source>
</reference>
<dbReference type="Pfam" id="PF07883">
    <property type="entry name" value="Cupin_2"/>
    <property type="match status" value="1"/>
</dbReference>
<keyword evidence="3" id="KW-1185">Reference proteome</keyword>
<dbReference type="RefSeq" id="WP_186886821.1">
    <property type="nucleotide sequence ID" value="NZ_JACONZ010000001.1"/>
</dbReference>
<dbReference type="AlphaFoldDB" id="A0A923I521"/>
<dbReference type="EMBL" id="JACONZ010000001">
    <property type="protein sequence ID" value="MBC5580471.1"/>
    <property type="molecule type" value="Genomic_DNA"/>
</dbReference>
<proteinExistence type="predicted"/>
<dbReference type="Proteomes" id="UP000659630">
    <property type="component" value="Unassembled WGS sequence"/>
</dbReference>
<accession>A0A923I521</accession>
<dbReference type="SUPFAM" id="SSF51182">
    <property type="entry name" value="RmlC-like cupins"/>
    <property type="match status" value="1"/>
</dbReference>
<protein>
    <submittedName>
        <fullName evidence="2">Cupin domain-containing protein</fullName>
    </submittedName>
</protein>
<feature type="domain" description="Cupin type-2" evidence="1">
    <location>
        <begin position="52"/>
        <end position="105"/>
    </location>
</feature>
<dbReference type="InterPro" id="IPR011051">
    <property type="entry name" value="RmlC_Cupin_sf"/>
</dbReference>
<name>A0A923I521_9FIRM</name>